<accession>A0A834IJD2</accession>
<reference evidence="1" key="1">
    <citation type="submission" date="2020-08" db="EMBL/GenBank/DDBJ databases">
        <title>Genome sequencing and assembly of the red palm weevil Rhynchophorus ferrugineus.</title>
        <authorList>
            <person name="Dias G.B."/>
            <person name="Bergman C.M."/>
            <person name="Manee M."/>
        </authorList>
    </citation>
    <scope>NUCLEOTIDE SEQUENCE</scope>
    <source>
        <strain evidence="1">AA-2017</strain>
        <tissue evidence="1">Whole larva</tissue>
    </source>
</reference>
<dbReference type="AlphaFoldDB" id="A0A834IJD2"/>
<gene>
    <name evidence="1" type="ORF">GWI33_007047</name>
</gene>
<evidence type="ECO:0000313" key="2">
    <source>
        <dbReference type="Proteomes" id="UP000625711"/>
    </source>
</evidence>
<evidence type="ECO:0000313" key="1">
    <source>
        <dbReference type="EMBL" id="KAF7279528.1"/>
    </source>
</evidence>
<dbReference type="OrthoDB" id="6781092at2759"/>
<sequence length="205" mass="23518">MLKRIFGLKKSNPARRCCSYDNLPTSPFPMLVNNGCSIEEMSAIMFMLDNFVNTSDAENVINLSKSMMEEVEANGNFIKKCSKCHGRCRRCKQCQCKERKMLLVGNALQKLSSFAAETNAMLHTFRKTDRAPFNSHHKSGKKIVLSDESYETFDKLKVKLNNMKTFYPKVYECGEDVIEQWASYGEITKMNPKILESKDILLKEI</sequence>
<proteinExistence type="predicted"/>
<protein>
    <submittedName>
        <fullName evidence="1">Uncharacterized protein</fullName>
    </submittedName>
</protein>
<comment type="caution">
    <text evidence="1">The sequence shown here is derived from an EMBL/GenBank/DDBJ whole genome shotgun (WGS) entry which is preliminary data.</text>
</comment>
<name>A0A834IJD2_RHYFE</name>
<keyword evidence="2" id="KW-1185">Reference proteome</keyword>
<organism evidence="1 2">
    <name type="scientific">Rhynchophorus ferrugineus</name>
    <name type="common">Red palm weevil</name>
    <name type="synonym">Curculio ferrugineus</name>
    <dbReference type="NCBI Taxonomy" id="354439"/>
    <lineage>
        <taxon>Eukaryota</taxon>
        <taxon>Metazoa</taxon>
        <taxon>Ecdysozoa</taxon>
        <taxon>Arthropoda</taxon>
        <taxon>Hexapoda</taxon>
        <taxon>Insecta</taxon>
        <taxon>Pterygota</taxon>
        <taxon>Neoptera</taxon>
        <taxon>Endopterygota</taxon>
        <taxon>Coleoptera</taxon>
        <taxon>Polyphaga</taxon>
        <taxon>Cucujiformia</taxon>
        <taxon>Curculionidae</taxon>
        <taxon>Dryophthorinae</taxon>
        <taxon>Rhynchophorus</taxon>
    </lineage>
</organism>
<dbReference type="Proteomes" id="UP000625711">
    <property type="component" value="Unassembled WGS sequence"/>
</dbReference>
<dbReference type="EMBL" id="JAACXV010000356">
    <property type="protein sequence ID" value="KAF7279528.1"/>
    <property type="molecule type" value="Genomic_DNA"/>
</dbReference>